<protein>
    <submittedName>
        <fullName evidence="10">E3 ubiquitin/ISG15 ligase TRIM25</fullName>
    </submittedName>
</protein>
<dbReference type="InterPro" id="IPR001841">
    <property type="entry name" value="Znf_RING"/>
</dbReference>
<dbReference type="InterPro" id="IPR051051">
    <property type="entry name" value="E3_ubiq-ligase_TRIM/RNF"/>
</dbReference>
<dbReference type="PROSITE" id="PS50119">
    <property type="entry name" value="ZF_BBOX"/>
    <property type="match status" value="1"/>
</dbReference>
<feature type="domain" description="B box-type" evidence="8">
    <location>
        <begin position="147"/>
        <end position="187"/>
    </location>
</feature>
<evidence type="ECO:0000313" key="10">
    <source>
        <dbReference type="RefSeq" id="XP_014025658.2"/>
    </source>
</evidence>
<keyword evidence="9" id="KW-1185">Reference proteome</keyword>
<evidence type="ECO:0000256" key="2">
    <source>
        <dbReference type="ARBA" id="ARBA00022771"/>
    </source>
</evidence>
<evidence type="ECO:0000256" key="1">
    <source>
        <dbReference type="ARBA" id="ARBA00022723"/>
    </source>
</evidence>
<evidence type="ECO:0000259" key="7">
    <source>
        <dbReference type="PROSITE" id="PS50089"/>
    </source>
</evidence>
<keyword evidence="6" id="KW-1133">Transmembrane helix</keyword>
<dbReference type="GeneID" id="106584677"/>
<dbReference type="InterPro" id="IPR000315">
    <property type="entry name" value="Znf_B-box"/>
</dbReference>
<dbReference type="InterPro" id="IPR017907">
    <property type="entry name" value="Znf_RING_CS"/>
</dbReference>
<dbReference type="SUPFAM" id="SSF57850">
    <property type="entry name" value="RING/U-box"/>
    <property type="match status" value="1"/>
</dbReference>
<keyword evidence="6" id="KW-0812">Transmembrane</keyword>
<dbReference type="Gene3D" id="3.30.40.10">
    <property type="entry name" value="Zinc/RING finger domain, C3HC4 (zinc finger)"/>
    <property type="match status" value="1"/>
</dbReference>
<dbReference type="Pfam" id="PF15227">
    <property type="entry name" value="zf-C3HC4_4"/>
    <property type="match status" value="1"/>
</dbReference>
<dbReference type="PaxDb" id="8030-ENSSSAP00000023849"/>
<dbReference type="Gene3D" id="3.30.160.60">
    <property type="entry name" value="Classic Zinc Finger"/>
    <property type="match status" value="1"/>
</dbReference>
<dbReference type="InterPro" id="IPR058030">
    <property type="entry name" value="TRIM8/14/16/25/29/45/65_CC"/>
</dbReference>
<dbReference type="GO" id="GO:0008270">
    <property type="term" value="F:zinc ion binding"/>
    <property type="evidence" value="ECO:0007669"/>
    <property type="project" value="UniProtKB-KW"/>
</dbReference>
<dbReference type="SMART" id="SM00184">
    <property type="entry name" value="RING"/>
    <property type="match status" value="1"/>
</dbReference>
<proteinExistence type="predicted"/>
<feature type="domain" description="RING-type" evidence="7">
    <location>
        <begin position="14"/>
        <end position="57"/>
    </location>
</feature>
<evidence type="ECO:0000256" key="4">
    <source>
        <dbReference type="PROSITE-ProRule" id="PRU00024"/>
    </source>
</evidence>
<dbReference type="CDD" id="cd19769">
    <property type="entry name" value="Bbox2_TRIM16-like"/>
    <property type="match status" value="1"/>
</dbReference>
<dbReference type="Pfam" id="PF25600">
    <property type="entry name" value="TRIM_CC"/>
    <property type="match status" value="1"/>
</dbReference>
<dbReference type="PROSITE" id="PS50089">
    <property type="entry name" value="ZF_RING_2"/>
    <property type="match status" value="1"/>
</dbReference>
<feature type="coiled-coil region" evidence="5">
    <location>
        <begin position="260"/>
        <end position="294"/>
    </location>
</feature>
<feature type="coiled-coil region" evidence="5">
    <location>
        <begin position="209"/>
        <end position="236"/>
    </location>
</feature>
<dbReference type="InterPro" id="IPR013083">
    <property type="entry name" value="Znf_RING/FYVE/PHD"/>
</dbReference>
<keyword evidence="6" id="KW-0472">Membrane</keyword>
<evidence type="ECO:0000256" key="6">
    <source>
        <dbReference type="SAM" id="Phobius"/>
    </source>
</evidence>
<reference evidence="10" key="1">
    <citation type="submission" date="2025-08" db="UniProtKB">
        <authorList>
            <consortium name="RefSeq"/>
        </authorList>
    </citation>
    <scope>IDENTIFICATION</scope>
</reference>
<sequence length="379" mass="43158">MAEAHFADMDLMTCSICLDLLKDPVTTPCGHSYCMGCIKESWDQDDLKGFYSCPQCRQTFIPRPVLNRSTVLAEVVEKLKKTGLQAAPAHCYAGPLDVGCDSCTGRKLKAVKSCLMCLASYCDTHLKLHNDLNRGKKHKLIDATGQLQEKICSHHDKLLEVYCRTDQQCICYLCTMDEHKGHDTVSAAAERTEKQKQMGENSLKSMLRIQEREKEMQELRQAVDSLKRSAQEELSDSERTLTELILFIERRRSEVNELISAQVKAEVSRAKRRLQQLEQEVAELKRRDTELKQLSHTEDHIHFLQSFQSLCVPPGSEAIPSINITFKHAKKYVSDLKEICKEEMDRISGEDVFKSNNMIIIFVFIIVLFVMFFGRGGTG</sequence>
<evidence type="ECO:0000256" key="3">
    <source>
        <dbReference type="ARBA" id="ARBA00022833"/>
    </source>
</evidence>
<gene>
    <name evidence="10" type="primary">LOC106584677</name>
</gene>
<dbReference type="RefSeq" id="XP_014025658.2">
    <property type="nucleotide sequence ID" value="XM_014170183.2"/>
</dbReference>
<keyword evidence="3" id="KW-0862">Zinc</keyword>
<dbReference type="PROSITE" id="PS00518">
    <property type="entry name" value="ZF_RING_1"/>
    <property type="match status" value="1"/>
</dbReference>
<dbReference type="Proteomes" id="UP001652741">
    <property type="component" value="Chromosome ssa23"/>
</dbReference>
<keyword evidence="1" id="KW-0479">Metal-binding</keyword>
<accession>A0A1S3PDB3</accession>
<dbReference type="Gene3D" id="4.10.830.40">
    <property type="match status" value="1"/>
</dbReference>
<organism evidence="9 10">
    <name type="scientific">Salmo salar</name>
    <name type="common">Atlantic salmon</name>
    <dbReference type="NCBI Taxonomy" id="8030"/>
    <lineage>
        <taxon>Eukaryota</taxon>
        <taxon>Metazoa</taxon>
        <taxon>Chordata</taxon>
        <taxon>Craniata</taxon>
        <taxon>Vertebrata</taxon>
        <taxon>Euteleostomi</taxon>
        <taxon>Actinopterygii</taxon>
        <taxon>Neopterygii</taxon>
        <taxon>Teleostei</taxon>
        <taxon>Protacanthopterygii</taxon>
        <taxon>Salmoniformes</taxon>
        <taxon>Salmonidae</taxon>
        <taxon>Salmoninae</taxon>
        <taxon>Salmo</taxon>
    </lineage>
</organism>
<feature type="transmembrane region" description="Helical" evidence="6">
    <location>
        <begin position="357"/>
        <end position="374"/>
    </location>
</feature>
<keyword evidence="2 4" id="KW-0863">Zinc-finger</keyword>
<evidence type="ECO:0000256" key="5">
    <source>
        <dbReference type="SAM" id="Coils"/>
    </source>
</evidence>
<dbReference type="SMART" id="SM00336">
    <property type="entry name" value="BBOX"/>
    <property type="match status" value="1"/>
</dbReference>
<evidence type="ECO:0000259" key="8">
    <source>
        <dbReference type="PROSITE" id="PS50119"/>
    </source>
</evidence>
<keyword evidence="5" id="KW-0175">Coiled coil</keyword>
<dbReference type="PANTHER" id="PTHR25465">
    <property type="entry name" value="B-BOX DOMAIN CONTAINING"/>
    <property type="match status" value="1"/>
</dbReference>
<dbReference type="PANTHER" id="PTHR25465:SF5">
    <property type="entry name" value="E3 UBIQUITIN_ISG15 LIGASE TRIM25-RELATED"/>
    <property type="match status" value="1"/>
</dbReference>
<dbReference type="SUPFAM" id="SSF57845">
    <property type="entry name" value="B-box zinc-binding domain"/>
    <property type="match status" value="1"/>
</dbReference>
<dbReference type="AlphaFoldDB" id="A0A1S3PDB3"/>
<dbReference type="Pfam" id="PF00643">
    <property type="entry name" value="zf-B_box"/>
    <property type="match status" value="1"/>
</dbReference>
<dbReference type="KEGG" id="sasa:106584677"/>
<evidence type="ECO:0000313" key="9">
    <source>
        <dbReference type="Proteomes" id="UP001652741"/>
    </source>
</evidence>
<name>A0A1S3PDB3_SALSA</name>
<keyword evidence="10" id="KW-0436">Ligase</keyword>